<dbReference type="PANTHER" id="PTHR21310:SF15">
    <property type="entry name" value="AMINOGLYCOSIDE PHOSPHOTRANSFERASE DOMAIN-CONTAINING PROTEIN"/>
    <property type="match status" value="1"/>
</dbReference>
<evidence type="ECO:0000313" key="2">
    <source>
        <dbReference type="Proteomes" id="UP001221757"/>
    </source>
</evidence>
<dbReference type="EMBL" id="JARKIE010000005">
    <property type="protein sequence ID" value="KAJ7707515.1"/>
    <property type="molecule type" value="Genomic_DNA"/>
</dbReference>
<accession>A0AAD7GXU5</accession>
<comment type="caution">
    <text evidence="1">The sequence shown here is derived from an EMBL/GenBank/DDBJ whole genome shotgun (WGS) entry which is preliminary data.</text>
</comment>
<protein>
    <recommendedName>
        <fullName evidence="3">Aminoglycoside phosphotransferase domain-containing protein</fullName>
    </recommendedName>
</protein>
<organism evidence="1 2">
    <name type="scientific">Mycena rosella</name>
    <name type="common">Pink bonnet</name>
    <name type="synonym">Agaricus rosellus</name>
    <dbReference type="NCBI Taxonomy" id="1033263"/>
    <lineage>
        <taxon>Eukaryota</taxon>
        <taxon>Fungi</taxon>
        <taxon>Dikarya</taxon>
        <taxon>Basidiomycota</taxon>
        <taxon>Agaricomycotina</taxon>
        <taxon>Agaricomycetes</taxon>
        <taxon>Agaricomycetidae</taxon>
        <taxon>Agaricales</taxon>
        <taxon>Marasmiineae</taxon>
        <taxon>Mycenaceae</taxon>
        <taxon>Mycena</taxon>
    </lineage>
</organism>
<dbReference type="PANTHER" id="PTHR21310">
    <property type="entry name" value="AMINOGLYCOSIDE PHOSPHOTRANSFERASE-RELATED-RELATED"/>
    <property type="match status" value="1"/>
</dbReference>
<reference evidence="1" key="1">
    <citation type="submission" date="2023-03" db="EMBL/GenBank/DDBJ databases">
        <title>Massive genome expansion in bonnet fungi (Mycena s.s.) driven by repeated elements and novel gene families across ecological guilds.</title>
        <authorList>
            <consortium name="Lawrence Berkeley National Laboratory"/>
            <person name="Harder C.B."/>
            <person name="Miyauchi S."/>
            <person name="Viragh M."/>
            <person name="Kuo A."/>
            <person name="Thoen E."/>
            <person name="Andreopoulos B."/>
            <person name="Lu D."/>
            <person name="Skrede I."/>
            <person name="Drula E."/>
            <person name="Henrissat B."/>
            <person name="Morin E."/>
            <person name="Kohler A."/>
            <person name="Barry K."/>
            <person name="LaButti K."/>
            <person name="Morin E."/>
            <person name="Salamov A."/>
            <person name="Lipzen A."/>
            <person name="Mereny Z."/>
            <person name="Hegedus B."/>
            <person name="Baldrian P."/>
            <person name="Stursova M."/>
            <person name="Weitz H."/>
            <person name="Taylor A."/>
            <person name="Grigoriev I.V."/>
            <person name="Nagy L.G."/>
            <person name="Martin F."/>
            <person name="Kauserud H."/>
        </authorList>
    </citation>
    <scope>NUCLEOTIDE SEQUENCE</scope>
    <source>
        <strain evidence="1">CBHHK067</strain>
    </source>
</reference>
<name>A0AAD7GXU5_MYCRO</name>
<dbReference type="AlphaFoldDB" id="A0AAD7GXU5"/>
<keyword evidence="2" id="KW-1185">Reference proteome</keyword>
<dbReference type="InterPro" id="IPR051678">
    <property type="entry name" value="AGP_Transferase"/>
</dbReference>
<sequence length="432" mass="48666">MDLPCGTQFLADLQSPGPNELKDQKLGRPYFGKYWDSPSLFAPAPPTREGWERRHELSTATPALIAELRKAGYEIASAEMLGHGMFHTVYVLKLKDNSELLVRISFNFRTDAGSRGWAESKMKRETAVLPLLHSNPFIPNVIHCSPSTENDVISPYMILQRLPGVSLGEEGYKSILSSIVGQEHFVRSLAEAFVQVFSVTLPEIGSVVGLTPDGQPVIGSLIDTGETDHIVAEGPVKTIEEYLDAMIVLANVRNMLESVNHKQNPTPDDPDLPSLMNRLRTLAVSLIPKDNTLARIALVRSDTNADNILIYDGVISGLIDWERSAALPAYLAARYSRFLRSDGIWDPRFESRDRKMNRYPEEWPTTEQEFENFREIFRNAVSKLSPEYSEALHKGGKLRQLFEWLEFASWSGQTTWDGCDRWERATRSALEQ</sequence>
<evidence type="ECO:0008006" key="3">
    <source>
        <dbReference type="Google" id="ProtNLM"/>
    </source>
</evidence>
<proteinExistence type="predicted"/>
<dbReference type="Proteomes" id="UP001221757">
    <property type="component" value="Unassembled WGS sequence"/>
</dbReference>
<dbReference type="InterPro" id="IPR011009">
    <property type="entry name" value="Kinase-like_dom_sf"/>
</dbReference>
<evidence type="ECO:0000313" key="1">
    <source>
        <dbReference type="EMBL" id="KAJ7707515.1"/>
    </source>
</evidence>
<gene>
    <name evidence="1" type="ORF">B0H17DRAFT_1032943</name>
</gene>
<dbReference type="SUPFAM" id="SSF56112">
    <property type="entry name" value="Protein kinase-like (PK-like)"/>
    <property type="match status" value="1"/>
</dbReference>